<dbReference type="Proteomes" id="UP000694568">
    <property type="component" value="Unplaced"/>
</dbReference>
<name>A0A8C9XQ22_SANLU</name>
<sequence>MPSIINTVLSEMGWDERFAIPETNAKNKALIEEIRQKETESVHLENKLERNKDQKQLITESLTNAKQELENTEALCKAKEQDEALEKHLTSLAERETGRLAQEISKMENDHRSLAERRNMLENHIFKTKQKLEEFRNQMNWDQQTMDGFLEESVHKDEDTMAIIKYAQQDEQRIKSLTLAIEKKTLEANEKRKALDKELTETISAQIALDKTTENLQQAHLETQQLIHQWENTIKQMKQRDAEMQQCALQLAQANQNIRERNCTITERKHLLDTQRNNNKETERKMTMANRQAVKLREDLKEQENNCSRLKDELDSCKGTLDRATSDVESVTSHIARMKKDIQDNNDKLKQARAYNVALEEKLKVVTQTALSEEERAAQMDHLLKDEEHAIKELDVQLRDCREELFSHKERLQALKTNEKNSIAQVSRSKSTITSLDSQLRKLEKELIRQQMITSQQDSQIVSLGRKLARLQGEAHSDDKQMLDAKIAELTKALEEKKETAKMLTNTVKESENDIRYLRKEMEKSEAQRRDLTNKVEELLLLRNTNEKELKRLRLRKQDNMVEHNVMKIEVKRMRDLLYNKAGSVLSLEKRKLELQKAIKDREEEVKVYRKMLSQQLKISEQERQRLSAELNEKLSKIDMMKKRFEVVMLSLAAPEGEEEKSQAYYITKAAQEKEELKRKGDGLDAKIRKMELENRALENTIQLFNNSNSAFRKSLNKVNESSPEHQEKLKLEEQLRAAEEMLKFRKRQLQELQQDLQDMNNTLESLLQEEQVEKDKIEHKQSLISKLNKEIASQQEKVVRATKQCSKLTKEIRSAKNTKTETFEEKDIKLRELKEFNKSINKMLNVAMDDTPDLRSVLEKYFLQAHLSLPSPSSTPSSHRSSISSARSSASLRSSASSASSSPKASALHSPMLKTVQLGLDLAMTSPPLTTSGRSSSASISSSSSSSSRKLKNP</sequence>
<comment type="function">
    <text evidence="4">Required for assembly of dynein regulatory complex (DRC) and inner dynein arm (IDA) complexes, which are responsible for ciliary beat regulation, thereby playing a central role in motility in cilia and flagella. Probably acts together with CCDC40 to form a molecular ruler that determines the 96 nanometer (nm) repeat length and arrangements of components in cilia and flagella. Not required for outer dynein arm complexes assembly.</text>
</comment>
<dbReference type="RefSeq" id="XP_031150214.1">
    <property type="nucleotide sequence ID" value="XM_031294354.2"/>
</dbReference>
<dbReference type="InterPro" id="IPR033290">
    <property type="entry name" value="CCDC39"/>
</dbReference>
<dbReference type="GO" id="GO:0060287">
    <property type="term" value="P:epithelial cilium movement involved in determination of left/right asymmetry"/>
    <property type="evidence" value="ECO:0007669"/>
    <property type="project" value="TreeGrafter"/>
</dbReference>
<dbReference type="Pfam" id="PF24161">
    <property type="entry name" value="CCDC39"/>
    <property type="match status" value="1"/>
</dbReference>
<dbReference type="Ensembl" id="ENSSLUT00000013449.1">
    <property type="protein sequence ID" value="ENSSLUP00000013011.1"/>
    <property type="gene ID" value="ENSSLUG00000006163.1"/>
</dbReference>
<feature type="compositionally biased region" description="Low complexity" evidence="6">
    <location>
        <begin position="933"/>
        <end position="949"/>
    </location>
</feature>
<reference evidence="7" key="2">
    <citation type="submission" date="2025-09" db="UniProtKB">
        <authorList>
            <consortium name="Ensembl"/>
        </authorList>
    </citation>
    <scope>IDENTIFICATION</scope>
</reference>
<feature type="region of interest" description="Disordered" evidence="6">
    <location>
        <begin position="869"/>
        <end position="911"/>
    </location>
</feature>
<dbReference type="PANTHER" id="PTHR18962:SF0">
    <property type="entry name" value="COILED-COIL DOMAIN-CONTAINING PROTEIN 39"/>
    <property type="match status" value="1"/>
</dbReference>
<evidence type="ECO:0000256" key="4">
    <source>
        <dbReference type="ARBA" id="ARBA00045182"/>
    </source>
</evidence>
<comment type="similarity">
    <text evidence="1">Belongs to the CCDC39 family.</text>
</comment>
<accession>A0A8C9XQ22</accession>
<protein>
    <recommendedName>
        <fullName evidence="2">Coiled-coil domain-containing protein 39</fullName>
    </recommendedName>
</protein>
<keyword evidence="3 5" id="KW-0175">Coiled coil</keyword>
<evidence type="ECO:0000256" key="6">
    <source>
        <dbReference type="SAM" id="MobiDB-lite"/>
    </source>
</evidence>
<evidence type="ECO:0000256" key="3">
    <source>
        <dbReference type="ARBA" id="ARBA00023054"/>
    </source>
</evidence>
<keyword evidence="8" id="KW-1185">Reference proteome</keyword>
<dbReference type="PANTHER" id="PTHR18962">
    <property type="entry name" value="COILED-COIL DOMAIN-CONTAINING PROTEIN 39"/>
    <property type="match status" value="1"/>
</dbReference>
<dbReference type="GO" id="GO:0060285">
    <property type="term" value="P:cilium-dependent cell motility"/>
    <property type="evidence" value="ECO:0007669"/>
    <property type="project" value="TreeGrafter"/>
</dbReference>
<dbReference type="AlphaFoldDB" id="A0A8C9XQ22"/>
<dbReference type="GO" id="GO:0005576">
    <property type="term" value="C:extracellular region"/>
    <property type="evidence" value="ECO:0007669"/>
    <property type="project" value="GOC"/>
</dbReference>
<dbReference type="GeneTree" id="ENSGT00390000015010"/>
<evidence type="ECO:0000313" key="8">
    <source>
        <dbReference type="Proteomes" id="UP000694568"/>
    </source>
</evidence>
<feature type="coiled-coil region" evidence="5">
    <location>
        <begin position="20"/>
        <end position="138"/>
    </location>
</feature>
<dbReference type="GO" id="GO:0005930">
    <property type="term" value="C:axoneme"/>
    <property type="evidence" value="ECO:0007669"/>
    <property type="project" value="InterPro"/>
</dbReference>
<reference evidence="7" key="1">
    <citation type="submission" date="2025-08" db="UniProtKB">
        <authorList>
            <consortium name="Ensembl"/>
        </authorList>
    </citation>
    <scope>IDENTIFICATION</scope>
</reference>
<evidence type="ECO:0000256" key="2">
    <source>
        <dbReference type="ARBA" id="ARBA00016725"/>
    </source>
</evidence>
<gene>
    <name evidence="7" type="primary">ccdc39</name>
</gene>
<organism evidence="7 8">
    <name type="scientific">Sander lucioperca</name>
    <name type="common">Pike-perch</name>
    <name type="synonym">Perca lucioperca</name>
    <dbReference type="NCBI Taxonomy" id="283035"/>
    <lineage>
        <taxon>Eukaryota</taxon>
        <taxon>Metazoa</taxon>
        <taxon>Chordata</taxon>
        <taxon>Craniata</taxon>
        <taxon>Vertebrata</taxon>
        <taxon>Euteleostomi</taxon>
        <taxon>Actinopterygii</taxon>
        <taxon>Neopterygii</taxon>
        <taxon>Teleostei</taxon>
        <taxon>Neoteleostei</taxon>
        <taxon>Acanthomorphata</taxon>
        <taxon>Eupercaria</taxon>
        <taxon>Perciformes</taxon>
        <taxon>Percoidei</taxon>
        <taxon>Percidae</taxon>
        <taxon>Luciopercinae</taxon>
        <taxon>Sander</taxon>
    </lineage>
</organism>
<feature type="coiled-coil region" evidence="5">
    <location>
        <begin position="480"/>
        <end position="556"/>
    </location>
</feature>
<evidence type="ECO:0000256" key="5">
    <source>
        <dbReference type="SAM" id="Coils"/>
    </source>
</evidence>
<evidence type="ECO:0000256" key="1">
    <source>
        <dbReference type="ARBA" id="ARBA00005805"/>
    </source>
</evidence>
<feature type="coiled-coil region" evidence="5">
    <location>
        <begin position="585"/>
        <end position="819"/>
    </location>
</feature>
<proteinExistence type="inferred from homology"/>
<dbReference type="GO" id="GO:0036159">
    <property type="term" value="P:inner dynein arm assembly"/>
    <property type="evidence" value="ECO:0007669"/>
    <property type="project" value="InterPro"/>
</dbReference>
<dbReference type="GeneID" id="116046131"/>
<feature type="coiled-coil region" evidence="5">
    <location>
        <begin position="272"/>
        <end position="446"/>
    </location>
</feature>
<feature type="region of interest" description="Disordered" evidence="6">
    <location>
        <begin position="925"/>
        <end position="955"/>
    </location>
</feature>
<evidence type="ECO:0000313" key="7">
    <source>
        <dbReference type="Ensembl" id="ENSSLUP00000013011.1"/>
    </source>
</evidence>
<dbReference type="OrthoDB" id="10259720at2759"/>